<dbReference type="STRING" id="1235591.CAK95_21545"/>
<dbReference type="SUPFAM" id="SSF88723">
    <property type="entry name" value="PIN domain-like"/>
    <property type="match status" value="1"/>
</dbReference>
<dbReference type="PANTHER" id="PTHR35901:SF1">
    <property type="entry name" value="EXONUCLEASE VAPC9"/>
    <property type="match status" value="1"/>
</dbReference>
<sequence length="133" mass="14465">MTLIVDASVAVKWVLPEADSNKAALLRTSDTDIIAPSLVIAEIGNAIWKSAMRGDMNAADAQHALKIVVAHYHRLLPVEDLMTPALAFATDLRHPIYDCFYLALAEREAATLITADERLLAATKKTKIKAKGL</sequence>
<evidence type="ECO:0000256" key="6">
    <source>
        <dbReference type="HAMAP-Rule" id="MF_00265"/>
    </source>
</evidence>
<protein>
    <recommendedName>
        <fullName evidence="6">Ribonuclease VapC</fullName>
        <shortName evidence="6">RNase VapC</shortName>
        <ecNumber evidence="6">3.1.-.-</ecNumber>
    </recommendedName>
    <alternativeName>
        <fullName evidence="6">Toxin VapC</fullName>
    </alternativeName>
</protein>
<keyword evidence="5 6" id="KW-0460">Magnesium</keyword>
<evidence type="ECO:0000313" key="7">
    <source>
        <dbReference type="EMBL" id="ARQ01400.1"/>
    </source>
</evidence>
<keyword evidence="8" id="KW-1185">Reference proteome</keyword>
<evidence type="ECO:0000256" key="5">
    <source>
        <dbReference type="ARBA" id="ARBA00022842"/>
    </source>
</evidence>
<dbReference type="GO" id="GO:0016787">
    <property type="term" value="F:hydrolase activity"/>
    <property type="evidence" value="ECO:0007669"/>
    <property type="project" value="UniProtKB-KW"/>
</dbReference>
<evidence type="ECO:0000256" key="2">
    <source>
        <dbReference type="ARBA" id="ARBA00022722"/>
    </source>
</evidence>
<dbReference type="EC" id="3.1.-.-" evidence="6"/>
<dbReference type="Proteomes" id="UP000194137">
    <property type="component" value="Chromosome"/>
</dbReference>
<dbReference type="InterPro" id="IPR022907">
    <property type="entry name" value="VapC_family"/>
</dbReference>
<dbReference type="GO" id="GO:0000287">
    <property type="term" value="F:magnesium ion binding"/>
    <property type="evidence" value="ECO:0007669"/>
    <property type="project" value="UniProtKB-UniRule"/>
</dbReference>
<keyword evidence="1 6" id="KW-1277">Toxin-antitoxin system</keyword>
<organism evidence="7 8">
    <name type="scientific">Pseudorhodoplanes sinuspersici</name>
    <dbReference type="NCBI Taxonomy" id="1235591"/>
    <lineage>
        <taxon>Bacteria</taxon>
        <taxon>Pseudomonadati</taxon>
        <taxon>Pseudomonadota</taxon>
        <taxon>Alphaproteobacteria</taxon>
        <taxon>Hyphomicrobiales</taxon>
        <taxon>Pseudorhodoplanes</taxon>
    </lineage>
</organism>
<dbReference type="AlphaFoldDB" id="A0A1W6ZVQ8"/>
<evidence type="ECO:0000256" key="1">
    <source>
        <dbReference type="ARBA" id="ARBA00022649"/>
    </source>
</evidence>
<dbReference type="InterPro" id="IPR002716">
    <property type="entry name" value="PIN_dom"/>
</dbReference>
<gene>
    <name evidence="6" type="primary">vapC</name>
    <name evidence="7" type="ORF">CAK95_21545</name>
</gene>
<name>A0A1W6ZVQ8_9HYPH</name>
<accession>A0A1W6ZVQ8</accession>
<dbReference type="CDD" id="cd09873">
    <property type="entry name" value="PIN_Pae0151-like"/>
    <property type="match status" value="1"/>
</dbReference>
<dbReference type="KEGG" id="psin:CAK95_21545"/>
<reference evidence="7 8" key="1">
    <citation type="submission" date="2017-05" db="EMBL/GenBank/DDBJ databases">
        <title>Full genome sequence of Pseudorhodoplanes sinuspersici.</title>
        <authorList>
            <person name="Dastgheib S.M.M."/>
            <person name="Shavandi M."/>
            <person name="Tirandaz H."/>
        </authorList>
    </citation>
    <scope>NUCLEOTIDE SEQUENCE [LARGE SCALE GENOMIC DNA]</scope>
    <source>
        <strain evidence="7 8">RIPI110</strain>
    </source>
</reference>
<keyword evidence="4 6" id="KW-0378">Hydrolase</keyword>
<dbReference type="PANTHER" id="PTHR35901">
    <property type="entry name" value="RIBONUCLEASE VAPC3"/>
    <property type="match status" value="1"/>
</dbReference>
<evidence type="ECO:0000256" key="4">
    <source>
        <dbReference type="ARBA" id="ARBA00022801"/>
    </source>
</evidence>
<comment type="cofactor">
    <cofactor evidence="6">
        <name>Mg(2+)</name>
        <dbReference type="ChEBI" id="CHEBI:18420"/>
    </cofactor>
</comment>
<keyword evidence="6" id="KW-0800">Toxin</keyword>
<dbReference type="OrthoDB" id="1524147at2"/>
<feature type="binding site" evidence="6">
    <location>
        <position position="6"/>
    </location>
    <ligand>
        <name>Mg(2+)</name>
        <dbReference type="ChEBI" id="CHEBI:18420"/>
    </ligand>
</feature>
<dbReference type="Gene3D" id="3.40.50.1010">
    <property type="entry name" value="5'-nuclease"/>
    <property type="match status" value="1"/>
</dbReference>
<dbReference type="GO" id="GO:0004540">
    <property type="term" value="F:RNA nuclease activity"/>
    <property type="evidence" value="ECO:0007669"/>
    <property type="project" value="InterPro"/>
</dbReference>
<evidence type="ECO:0000313" key="8">
    <source>
        <dbReference type="Proteomes" id="UP000194137"/>
    </source>
</evidence>
<dbReference type="InterPro" id="IPR044153">
    <property type="entry name" value="PIN_Pae0151-like"/>
</dbReference>
<dbReference type="InterPro" id="IPR051619">
    <property type="entry name" value="TypeII_TA_RNase_PINc/VapC"/>
</dbReference>
<feature type="binding site" evidence="6">
    <location>
        <position position="98"/>
    </location>
    <ligand>
        <name>Mg(2+)</name>
        <dbReference type="ChEBI" id="CHEBI:18420"/>
    </ligand>
</feature>
<comment type="function">
    <text evidence="6">Toxic component of a toxin-antitoxin (TA) system. An RNase.</text>
</comment>
<dbReference type="InterPro" id="IPR029060">
    <property type="entry name" value="PIN-like_dom_sf"/>
</dbReference>
<keyword evidence="2 6" id="KW-0540">Nuclease</keyword>
<dbReference type="Pfam" id="PF01850">
    <property type="entry name" value="PIN"/>
    <property type="match status" value="1"/>
</dbReference>
<keyword evidence="3 6" id="KW-0479">Metal-binding</keyword>
<evidence type="ECO:0000256" key="3">
    <source>
        <dbReference type="ARBA" id="ARBA00022723"/>
    </source>
</evidence>
<dbReference type="GO" id="GO:0090729">
    <property type="term" value="F:toxin activity"/>
    <property type="evidence" value="ECO:0007669"/>
    <property type="project" value="UniProtKB-KW"/>
</dbReference>
<dbReference type="HAMAP" id="MF_00265">
    <property type="entry name" value="VapC_Nob1"/>
    <property type="match status" value="1"/>
</dbReference>
<dbReference type="EMBL" id="CP021112">
    <property type="protein sequence ID" value="ARQ01400.1"/>
    <property type="molecule type" value="Genomic_DNA"/>
</dbReference>
<comment type="similarity">
    <text evidence="6">Belongs to the PINc/VapC protein family.</text>
</comment>
<proteinExistence type="inferred from homology"/>
<dbReference type="RefSeq" id="WP_086089795.1">
    <property type="nucleotide sequence ID" value="NZ_CP021112.1"/>
</dbReference>